<dbReference type="RefSeq" id="WP_007183657.1">
    <property type="nucleotide sequence ID" value="NZ_AKGD01000001.1"/>
</dbReference>
<gene>
    <name evidence="5" type="ORF">WQQ_07010</name>
</gene>
<dbReference type="EMBL" id="AKGD01000001">
    <property type="protein sequence ID" value="EIT70564.1"/>
    <property type="molecule type" value="Genomic_DNA"/>
</dbReference>
<dbReference type="Pfam" id="PF01593">
    <property type="entry name" value="Amino_oxidase"/>
    <property type="match status" value="1"/>
</dbReference>
<sequence>MSLPPSQHYDAVVIGAGHNGLILATYLQRAGYRTLLVERDASIGGMTCTHEPMSAGFRHSPHANFLAYQAVTPIMQDLQLRARGLATFEPDIQHGIAFADARPPVLVHRVGHEEGSLRSFARHSARDAATYVDLRKRAATLTPAIRDVLFHPLSSAGIGVHRAAMAQAFGELAEDARLGTRSAAQFIDERFESPEIRTLLYLLAMEFGASLTQAGDDLAFLGFVLWMIGSRQVPIGGMQSFADALHRAALAEGVQITTSAEVGSIRIEAGRVKGIVIAGRFIEAPIVASSIGVERTLLDLPSGGGLGASDRQALAAYRRGSGSTIASQAFALTEAPRYRSARWDADLDRCVQTFIGFDSPESVLLHERELAMGLLPSPRASMRVPSLFDPSLAPAGFHVAGADSHFPDEKALSEEDWQGIAESYNEALLDVWSRAAPNMTRDTVIASHFAIPRSGDRRVLLREGRQYSTSIAGLYLCGTSTYPGGGVHGACAINAFQEITGVQFQ</sequence>
<dbReference type="InterPro" id="IPR002937">
    <property type="entry name" value="Amino_oxidase"/>
</dbReference>
<comment type="subunit">
    <text evidence="2">Interacts with COX5B; this interaction may contribute to localize PYROXD2 to the inner face of the inner mitochondrial membrane.</text>
</comment>
<evidence type="ECO:0000256" key="1">
    <source>
        <dbReference type="ARBA" id="ARBA00037217"/>
    </source>
</evidence>
<evidence type="ECO:0000256" key="2">
    <source>
        <dbReference type="ARBA" id="ARBA00038825"/>
    </source>
</evidence>
<organism evidence="5 6">
    <name type="scientific">Hydrocarboniphaga effusa AP103</name>
    <dbReference type="NCBI Taxonomy" id="1172194"/>
    <lineage>
        <taxon>Bacteria</taxon>
        <taxon>Pseudomonadati</taxon>
        <taxon>Pseudomonadota</taxon>
        <taxon>Gammaproteobacteria</taxon>
        <taxon>Nevskiales</taxon>
        <taxon>Nevskiaceae</taxon>
        <taxon>Hydrocarboniphaga</taxon>
    </lineage>
</organism>
<dbReference type="PANTHER" id="PTHR10668">
    <property type="entry name" value="PHYTOENE DEHYDROGENASE"/>
    <property type="match status" value="1"/>
</dbReference>
<dbReference type="InterPro" id="IPR036188">
    <property type="entry name" value="FAD/NAD-bd_sf"/>
</dbReference>
<comment type="caution">
    <text evidence="5">The sequence shown here is derived from an EMBL/GenBank/DDBJ whole genome shotgun (WGS) entry which is preliminary data.</text>
</comment>
<dbReference type="GO" id="GO:0016491">
    <property type="term" value="F:oxidoreductase activity"/>
    <property type="evidence" value="ECO:0007669"/>
    <property type="project" value="InterPro"/>
</dbReference>
<comment type="function">
    <text evidence="1">Probable oxidoreductase that may play a role as regulator of mitochondrial function.</text>
</comment>
<name>I7ZF98_9GAMM</name>
<proteinExistence type="predicted"/>
<protein>
    <recommendedName>
        <fullName evidence="3">Pyridine nucleotide-disulfide oxidoreductase domain-containing protein 2</fullName>
    </recommendedName>
</protein>
<dbReference type="Gene3D" id="3.50.50.60">
    <property type="entry name" value="FAD/NAD(P)-binding domain"/>
    <property type="match status" value="2"/>
</dbReference>
<accession>I7ZF98</accession>
<evidence type="ECO:0000313" key="6">
    <source>
        <dbReference type="Proteomes" id="UP000003704"/>
    </source>
</evidence>
<keyword evidence="6" id="KW-1185">Reference proteome</keyword>
<dbReference type="OrthoDB" id="9774675at2"/>
<feature type="domain" description="Amine oxidase" evidence="4">
    <location>
        <begin position="20"/>
        <end position="490"/>
    </location>
</feature>
<dbReference type="SUPFAM" id="SSF51905">
    <property type="entry name" value="FAD/NAD(P)-binding domain"/>
    <property type="match status" value="1"/>
</dbReference>
<evidence type="ECO:0000259" key="4">
    <source>
        <dbReference type="Pfam" id="PF01593"/>
    </source>
</evidence>
<evidence type="ECO:0000256" key="3">
    <source>
        <dbReference type="ARBA" id="ARBA00040298"/>
    </source>
</evidence>
<dbReference type="STRING" id="1172194.WQQ_07010"/>
<dbReference type="Proteomes" id="UP000003704">
    <property type="component" value="Unassembled WGS sequence"/>
</dbReference>
<dbReference type="AlphaFoldDB" id="I7ZF98"/>
<reference evidence="5 6" key="1">
    <citation type="journal article" date="2012" name="J. Bacteriol.">
        <title>Genome Sequence of n-Alkane-Degrading Hydrocarboniphaga effusa Strain AP103T (ATCC BAA-332T).</title>
        <authorList>
            <person name="Chang H.K."/>
            <person name="Zylstra G.J."/>
            <person name="Chae J.C."/>
        </authorList>
    </citation>
    <scope>NUCLEOTIDE SEQUENCE [LARGE SCALE GENOMIC DNA]</scope>
    <source>
        <strain evidence="5 6">AP103</strain>
    </source>
</reference>
<dbReference type="PANTHER" id="PTHR10668:SF103">
    <property type="entry name" value="PYRIDINE NUCLEOTIDE-DISULFIDE OXIDOREDUCTASE DOMAIN-CONTAINING PROTEIN 2"/>
    <property type="match status" value="1"/>
</dbReference>
<evidence type="ECO:0000313" key="5">
    <source>
        <dbReference type="EMBL" id="EIT70564.1"/>
    </source>
</evidence>